<feature type="compositionally biased region" description="Polar residues" evidence="3">
    <location>
        <begin position="222"/>
        <end position="233"/>
    </location>
</feature>
<dbReference type="PANTHER" id="PTHR11139">
    <property type="entry name" value="ATAXIA TELANGIECTASIA MUTATED ATM -RELATED"/>
    <property type="match status" value="1"/>
</dbReference>
<comment type="similarity">
    <text evidence="1">Belongs to the PI3/PI4-kinase family. TRA1 subfamily.</text>
</comment>
<feature type="coiled-coil region" evidence="2">
    <location>
        <begin position="1819"/>
        <end position="1881"/>
    </location>
</feature>
<dbReference type="PROSITE" id="PS51189">
    <property type="entry name" value="FAT"/>
    <property type="match status" value="1"/>
</dbReference>
<dbReference type="InterPro" id="IPR014009">
    <property type="entry name" value="PIK_FAT"/>
</dbReference>
<comment type="caution">
    <text evidence="7">The sequence shown here is derived from an EMBL/GenBank/DDBJ whole genome shotgun (WGS) entry which is preliminary data.</text>
</comment>
<dbReference type="Pfam" id="PF00454">
    <property type="entry name" value="PI3_PI4_kinase"/>
    <property type="match status" value="1"/>
</dbReference>
<dbReference type="InterPro" id="IPR000403">
    <property type="entry name" value="PI3/4_kinase_cat_dom"/>
</dbReference>
<keyword evidence="8" id="KW-1185">Reference proteome</keyword>
<feature type="region of interest" description="Disordered" evidence="3">
    <location>
        <begin position="2348"/>
        <end position="2382"/>
    </location>
</feature>
<evidence type="ECO:0000256" key="1">
    <source>
        <dbReference type="ARBA" id="ARBA00007234"/>
    </source>
</evidence>
<dbReference type="SUPFAM" id="SSF56112">
    <property type="entry name" value="Protein kinase-like (PK-like)"/>
    <property type="match status" value="1"/>
</dbReference>
<dbReference type="InterPro" id="IPR046807">
    <property type="entry name" value="Tra1_central"/>
</dbReference>
<proteinExistence type="inferred from homology"/>
<evidence type="ECO:0000259" key="4">
    <source>
        <dbReference type="PROSITE" id="PS50290"/>
    </source>
</evidence>
<feature type="region of interest" description="Disordered" evidence="3">
    <location>
        <begin position="101"/>
        <end position="121"/>
    </location>
</feature>
<dbReference type="SMART" id="SM00146">
    <property type="entry name" value="PI3Kc"/>
    <property type="match status" value="1"/>
</dbReference>
<dbReference type="PANTHER" id="PTHR11139:SF1">
    <property type="entry name" value="TRANSFORMATION_TRANSCRIPTION DOMAIN-ASSOCIATED PROTEIN"/>
    <property type="match status" value="1"/>
</dbReference>
<evidence type="ECO:0000259" key="5">
    <source>
        <dbReference type="PROSITE" id="PS51189"/>
    </source>
</evidence>
<name>A0ABD3QFN0_9STRA</name>
<feature type="region of interest" description="Disordered" evidence="3">
    <location>
        <begin position="3779"/>
        <end position="3804"/>
    </location>
</feature>
<evidence type="ECO:0000256" key="3">
    <source>
        <dbReference type="SAM" id="MobiDB-lite"/>
    </source>
</evidence>
<dbReference type="Pfam" id="PF20175">
    <property type="entry name" value="Tra1_central"/>
    <property type="match status" value="1"/>
</dbReference>
<feature type="domain" description="FATC" evidence="6">
    <location>
        <begin position="4172"/>
        <end position="4204"/>
    </location>
</feature>
<gene>
    <name evidence="7" type="ORF">HJC23_004647</name>
</gene>
<dbReference type="EMBL" id="JABMIG020000043">
    <property type="protein sequence ID" value="KAL3798859.1"/>
    <property type="molecule type" value="Genomic_DNA"/>
</dbReference>
<dbReference type="InterPro" id="IPR016024">
    <property type="entry name" value="ARM-type_fold"/>
</dbReference>
<feature type="domain" description="FAT" evidence="5">
    <location>
        <begin position="2984"/>
        <end position="3540"/>
    </location>
</feature>
<protein>
    <recommendedName>
        <fullName evidence="9">Non-specific serine/threonine protein kinase</fullName>
    </recommendedName>
</protein>
<feature type="compositionally biased region" description="Gly residues" evidence="3">
    <location>
        <begin position="3791"/>
        <end position="3800"/>
    </location>
</feature>
<dbReference type="PROSITE" id="PS51190">
    <property type="entry name" value="FATC"/>
    <property type="match status" value="1"/>
</dbReference>
<evidence type="ECO:0000313" key="7">
    <source>
        <dbReference type="EMBL" id="KAL3798859.1"/>
    </source>
</evidence>
<dbReference type="Pfam" id="PF20206">
    <property type="entry name" value="Tra1_ring"/>
    <property type="match status" value="1"/>
</dbReference>
<reference evidence="7 8" key="1">
    <citation type="journal article" date="2020" name="G3 (Bethesda)">
        <title>Improved Reference Genome for Cyclotella cryptica CCMP332, a Model for Cell Wall Morphogenesis, Salinity Adaptation, and Lipid Production in Diatoms (Bacillariophyta).</title>
        <authorList>
            <person name="Roberts W.R."/>
            <person name="Downey K.M."/>
            <person name="Ruck E.C."/>
            <person name="Traller J.C."/>
            <person name="Alverson A.J."/>
        </authorList>
    </citation>
    <scope>NUCLEOTIDE SEQUENCE [LARGE SCALE GENOMIC DNA]</scope>
    <source>
        <strain evidence="7 8">CCMP332</strain>
    </source>
</reference>
<dbReference type="InterPro" id="IPR003151">
    <property type="entry name" value="PIK-rel_kinase_FAT"/>
</dbReference>
<evidence type="ECO:0000256" key="2">
    <source>
        <dbReference type="SAM" id="Coils"/>
    </source>
</evidence>
<dbReference type="PROSITE" id="PS50290">
    <property type="entry name" value="PI3_4_KINASE_3"/>
    <property type="match status" value="1"/>
</dbReference>
<feature type="region of interest" description="Disordered" evidence="3">
    <location>
        <begin position="669"/>
        <end position="696"/>
    </location>
</feature>
<evidence type="ECO:0008006" key="9">
    <source>
        <dbReference type="Google" id="ProtNLM"/>
    </source>
</evidence>
<evidence type="ECO:0000259" key="6">
    <source>
        <dbReference type="PROSITE" id="PS51190"/>
    </source>
</evidence>
<dbReference type="InterPro" id="IPR046805">
    <property type="entry name" value="Tra1_ring"/>
</dbReference>
<feature type="compositionally biased region" description="Basic and acidic residues" evidence="3">
    <location>
        <begin position="672"/>
        <end position="691"/>
    </location>
</feature>
<dbReference type="CDD" id="cd05163">
    <property type="entry name" value="PIKK_TRRAP"/>
    <property type="match status" value="1"/>
</dbReference>
<dbReference type="Proteomes" id="UP001516023">
    <property type="component" value="Unassembled WGS sequence"/>
</dbReference>
<feature type="domain" description="PI3K/PI4K catalytic" evidence="4">
    <location>
        <begin position="3834"/>
        <end position="4161"/>
    </location>
</feature>
<dbReference type="SUPFAM" id="SSF48371">
    <property type="entry name" value="ARM repeat"/>
    <property type="match status" value="3"/>
</dbReference>
<sequence length="4204" mass="473492">MNNPTIPSQSMKLTQQSSENALLATSLLFQLHKTYRVVGTPHSSNTTSISRMKGEEARQLRECQVFLDFVCDCYRELNKAGGGSSLQKNFDFVAQNSGTHAGNLSTPTSTGNSTTAKESIPSLPSKQSFRVLTECPLTVMLLFQLYPNKFLKTNIPVMIPLMMDSLKLVPPRFVDPSKVEDTPAKQGSHEGILCLSHTPITPVNAKATKETPKGETPLQPPDKTTNPMASTPVSSLSKENLLRLYRSRAHELIAAQVKTLSFLTYLLRGFADQMKPYEEVMAHNVVCLLKHCPREALSTRKELLVATRHILATDFRRGFFRHVDVLMDERIIAGNSRYSIAEQSLRPLGYSTLADLIHHARTRLTPAQLGRAVRIFSRVLHDVGMNMPLSMQITAVRLLLHLVDQIFNNSDPNPQLGRDLLVRILSTFIQKFRTIKETIPGLLESAEKEILNWNARLKPGSMSAGKGDNWKYEEDNTYDDASNNHSPMTILRDVQSLLRPMFQGMKTVMWCINSYAQQREKERQRAVAAGDEIFPLPPATNKENDEINSALLKITNSERELLGEYIVNGIPCLRAFRLCVEADQSIPPTPQYQDMVETFAASFTVVESFSLRRTILQNLPFMMGEMDTDAELIIMFKHLLLDSGKSVSYELCDLMFTYLAENIEELADLQTQDDKPQEKSPEENDNDKEKITYQPNNPRAQNKFKLFIAIFSSLTKYPKNEAALLPHLRTFVPDCIRRSMEGFTIGPGPYLCILRVLFRTLTGGKFEASYKEMAPLIPTILNGFYRIYLATDNESLRLMIVELMLTIPSRLSVLLPHLPLLVKILIPALRSNRGDLVNLALRNLEFWVDNLHGDYLYPVISQQSDTLCNLMISLTKHLQPAPYPYGLLCLRLLGKLGGKNRLFLHEVICQECDNKMSKPGVSIHFEWHGNLHESANASDESSCSFPLRLPLERAVDVLKLVSKAPHFVAKKDDIDTTTTRLPLDDQNSYFKCLFDERSEFLDLNAYAVDLMEKTKAEQANSAFAIIRGALASLLDVSADENFKTYVPRPDAQKYEEEVEPETDSHESQLHSVCTSGLKLICDGLFTATAIEELHKEALMTLKGFGSHIIFLLSSQINCVTRIDSDGAAVDSLHQGGFEQNHLGGKLQPLKPFGCFRLSGPLAKGVDPFVFNESLVDALAYSESTRIGNAANEVMNFIIELTQKLKSTTNVAEEKRAEDYSLTVGDVALENLLSCMCQACFGQSWNRRVGVMNGILQLLSKMGLQWSKFYEVEILHLAMFLVKDAPAEIARANKESMKFFVTITWFYFGGPASWDSSTLIYDVLSTKSTHNPCASLRDAKPPFISQASLTLILSEIGSTKHFVRFAVRHFLRIVTHDNPSIEFAIKEYVTSLKRLIFPRILRTSPLPEQVAILESIAFMIERAPLLFSIDDQTVLAFTAELLKMVSVADGDISDTFTSVVLIDKHGFAVSTESPSPPNHGMHTSSVFLNKSFKLQSDLFGGCVVVPEELPLGVQFRVASIYLFRSLIRRFPDHFFDADPKTQIGNLRPHVVSLLFRSLTAEPPEVVAAGESTLHDALLLGASEKGDSPEDQPKSSHRLPKELIQTCIRPILINLRDHTKLTIPLLRGIARLLSLLSSWFNKALGEKMIEHLSKFTEADKITSLQLWKSGDEPKVAAAVMDLFALLPQASRFVEALVKSTLRLEAAWSVPFSPFRDPLARYLNRHCASAVGFFLEEHRLCNPLYSELFVDILQRKSSDALREYISGKECTVMLLNVCFERPLAIIRSEKNASSPVSKANTTDHLAVYGVNPLNSYSAQRKLEIARQDIASKKNLLDLKNQEEASLKAAKLKSEDVTKAVERLKRELENARTAYSQEILQASSQKEVLTARPMTTIALELQHQGFKVIEILMLHNKIIQNDVLRAFRWLWRSRGRHYRLLYEEEIPWRYSLESLTLAKFLMAYSEAHPSDIDVLFDLIRIFLNPSSIDFSFVKHFLHRRVTNDLLLEQREQLLQRYLTLLTSEGSEENKIVSTTMLIYPMLNQIAQANDPTALKRVISQGFIKQFMEVILNGCSYSSKLTCQFLRVIDVLLEFMPNDLADFRKDLIKFIWSILKSDDSSTKYYGYLAVSRLVAAFEMPPKVTLQVLRSLLRSHNAPEKRMVRDSLNILVPALPSRLSSDELEVALKYTAKVIHEEGNSVQQLAHVLDSITSHPNVYYGHSSCLIPYMVHSLSSLGTSQNSPPEYKELSVAVAKLVFEWGETKLALSTAAKVETKANSNTLDPNTLDTIVNFAAKIILSNAETKVDFKHRQIHFQATSLLRDVLSYHPNATISAWHFEKVFSLGLDECEQRESSASKNHQEKSGDVSKKNEKMKKSSNEDATPKKRDDTGSLYTTLIIASLEIFSILLYHNPHSTFISLNACKMLASCFSNKVSMKDTKGKRLLKELVASIVAAGSLGSDKDTLVSLLEHSIVAASHKNSCDREESDQDYHKAYLAIEVIDEVCVTYPDFVEPFISSLTTFSKQQVKDHIQEAPKTATSMVAGGTNNLPPATSTLGIFEFACGTGFNAAYKGSDFTAGYEKSETQTLYEVERLKPSLLALILSLRLISSSSVLFTFSTTRKLYLEVISLILDSSVSLPLLMTTVGIISKVMRATRGVPFTRSEQEECLWRLAQIDFNKLPAAASQVLSDMICVMVLSTFGYYPSLVQEYPFECNTVCPGPFFTTNIKHSSDAPENVLKKLFSICLMSGNVGLRSIAVSIFAMDINDCAVVYRRLVSLAAKMHCRNGDRIDVVGIPDIHPYKVISLFLNCDLECLGKRLWTVLLVDLLLAVGKHDKGICLRGRWQGGEVSTSDSHKGFLRLRATRANEFECELDVMADEIYSAFVQHISSEKSKQQYGRGRCLSAIRSIAYADVETSQSILECCFQAAWQHLPSDEERSTLIQQLEKLLAMPSNTQFLKTSQCTPVNAIQSLVRLLIHLRPLPMIDTFLLLSLASDFGLYHEVFAYLEMQYLAVTRQSCETSSKSFLLLQAIHKCLACAGDRDVAQAACSAMCSSGTKLALSLEKYGFVKKATEAYLSLIERASEKNEFIPSEVELKLWEQHWLEAHKELSQWSVIDELSSSIGDKNIMIECAWKTKNWEKVRSLCGSPTIIASIEQGDSLAKMTEIFLAIHEGKLAEVENLHAQAAQLCLYKWQLLPAVGSGSSSHKDLFQQFQRLVELRESSQIMIETFSHSSRRSIPDLKSVLSSWRHRSPNPFEPVSVWEDLYFWRFHIFDAVAKNFSWTEAGTLATLHDRPYAAIKLGRAARKQDLKEVSMFLLSQLTDCMDVEDAFLKLREQIVSYQVSPDEVPEESTLKGGLNLVNSTNLTFFNARQKAELFRLKSYFFNALNDKSNAHKNYCHAVQLSPNYARAWIDWGHLCASLCDSSKNSAESKDPKHKMNIQYLAQAMGCYLEAVRCDACEQSREILPHCLSMLSLDSPQLGYLCKAFEARAPLSPAWVWLPWIPQLLTCLYRAEAHSVKAVLIKVANDHPQALYYSLRAFFLERRDIERSKDHDAGSKQEDDAQKHAEVLMSNLRKSHPVLWSKLEAILEDLIIRFRPSYEAELLATLKALLDKARAKGEPRTSGKDTAPDSKGDLLEYLHVSLSKISVKFFNREKPDSSKGRKTLLFEKKWHPSFHSDFLEKAIERDGEQGRASIDELIEKLDAWKTKLECEVALVPHKCYLQETSPSLSWYSGQSSDYWAGSCESVSLTLSNSQHDNHSTLDNTLYEATRSSALAAHKASSDAVRSSAKSEGLGGHEGGGSSLIEIPGQYAPTSSSILDLRPFPELHAKLVNFRQTLEVISSPSKQDQTVRQISMIGSDGKNYKFLLQLAIPYWTRTDERSAQLQYIMAKIMRKDIQTCRRCLPVRPNVVIPVAQRMRMIANETSYNSLDSAFHHVQGSKLDDLVAVFEEEVERLTNTQRTTHDKKQSHSVEHVKTDVYRHICQELVRPDILSKYMTIVIPSIERLVLFRKMFASQLSSNSVIQHAFAVIERNPLRFVFCNRTGKVLAQDFRFQYNQGLLEAHAVPFRMTRSIAEFIGPFLLEGIFLPSFVSISTAMNTKRTALEPILHLLLRDDIISWYTSKTQPRNDKKLQEMEQQLSDRARKNICYVQTCLQDCSSRFVENVTEEAVSCNPQPIDFHVRNLMDAATNEQNLSAMSPSYHAWL</sequence>
<organism evidence="7 8">
    <name type="scientific">Cyclotella cryptica</name>
    <dbReference type="NCBI Taxonomy" id="29204"/>
    <lineage>
        <taxon>Eukaryota</taxon>
        <taxon>Sar</taxon>
        <taxon>Stramenopiles</taxon>
        <taxon>Ochrophyta</taxon>
        <taxon>Bacillariophyta</taxon>
        <taxon>Coscinodiscophyceae</taxon>
        <taxon>Thalassiosirophycidae</taxon>
        <taxon>Stephanodiscales</taxon>
        <taxon>Stephanodiscaceae</taxon>
        <taxon>Cyclotella</taxon>
    </lineage>
</organism>
<dbReference type="InterPro" id="IPR011009">
    <property type="entry name" value="Kinase-like_dom_sf"/>
</dbReference>
<dbReference type="InterPro" id="IPR050517">
    <property type="entry name" value="DDR_Repair_Kinase"/>
</dbReference>
<keyword evidence="2" id="KW-0175">Coiled coil</keyword>
<feature type="region of interest" description="Disordered" evidence="3">
    <location>
        <begin position="205"/>
        <end position="233"/>
    </location>
</feature>
<dbReference type="InterPro" id="IPR003152">
    <property type="entry name" value="FATC_dom"/>
</dbReference>
<dbReference type="Pfam" id="PF02259">
    <property type="entry name" value="FAT"/>
    <property type="match status" value="1"/>
</dbReference>
<accession>A0ABD3QFN0</accession>
<evidence type="ECO:0000313" key="8">
    <source>
        <dbReference type="Proteomes" id="UP001516023"/>
    </source>
</evidence>